<evidence type="ECO:0000256" key="2">
    <source>
        <dbReference type="ARBA" id="ARBA00022692"/>
    </source>
</evidence>
<proteinExistence type="predicted"/>
<evidence type="ECO:0000256" key="5">
    <source>
        <dbReference type="SAM" id="Phobius"/>
    </source>
</evidence>
<accession>A0A0F7G976</accession>
<keyword evidence="7" id="KW-1185">Reference proteome</keyword>
<evidence type="ECO:0000313" key="7">
    <source>
        <dbReference type="Proteomes" id="UP000171701"/>
    </source>
</evidence>
<comment type="subcellular location">
    <subcellularLocation>
        <location evidence="1">Membrane</location>
        <topology evidence="1">Multi-pass membrane protein</topology>
    </subcellularLocation>
</comment>
<evidence type="ECO:0000256" key="1">
    <source>
        <dbReference type="ARBA" id="ARBA00004141"/>
    </source>
</evidence>
<feature type="transmembrane region" description="Helical" evidence="5">
    <location>
        <begin position="30"/>
        <end position="56"/>
    </location>
</feature>
<sequence>MGRQDTSREGNEDYEDIMRWVRRFVWLTRVYTVLAVQMAVTLAFCLVCIMCAWRIHAPYVRETLPIWIMIVPSILRFKLRKKTYHATSVKTAVLYTVINSCALAIWSMCLERNVLWQAYLLSLVLELGCTIMACVLASTRPRGSIIAAFLILALPLFCAIVYYQPWTPAQKWLAVLTATVVDLITLALLHDTLLVLCHAPRSLFDRHAVRAALLLYVDQVLVLMMTVVPLTADGWYPDYFLSPQQPVV</sequence>
<feature type="transmembrane region" description="Helical" evidence="5">
    <location>
        <begin position="114"/>
        <end position="138"/>
    </location>
</feature>
<feature type="transmembrane region" description="Helical" evidence="5">
    <location>
        <begin position="208"/>
        <end position="232"/>
    </location>
</feature>
<organism evidence="6 7">
    <name type="scientific">Papiine betaherpesvirus 4</name>
    <dbReference type="NCBI Taxonomy" id="2560624"/>
    <lineage>
        <taxon>Viruses</taxon>
        <taxon>Duplodnaviria</taxon>
        <taxon>Heunggongvirae</taxon>
        <taxon>Peploviricota</taxon>
        <taxon>Herviviricetes</taxon>
        <taxon>Herpesvirales</taxon>
        <taxon>Orthoherpesviridae</taxon>
        <taxon>Betaherpesvirinae</taxon>
        <taxon>Cytomegalovirus</taxon>
        <taxon>Cytomegalovirus papiinebeta4</taxon>
    </lineage>
</organism>
<feature type="transmembrane region" description="Helical" evidence="5">
    <location>
        <begin position="62"/>
        <end position="79"/>
    </location>
</feature>
<reference evidence="6 7" key="1">
    <citation type="journal article" date="2001" name="Arch. Virol.">
        <title>Isolation and characterization of an endogenous cytomegalovirus (BaCMV) from baboons.</title>
        <authorList>
            <person name="Blewett E.L."/>
            <person name="White G."/>
            <person name="Saliki J.T."/>
            <person name="Eberle R."/>
        </authorList>
    </citation>
    <scope>NUCLEOTIDE SEQUENCE [LARGE SCALE GENOMIC DNA]</scope>
    <source>
        <strain evidence="6">OCOM4-52</strain>
    </source>
</reference>
<feature type="transmembrane region" description="Helical" evidence="5">
    <location>
        <begin position="145"/>
        <end position="166"/>
    </location>
</feature>
<evidence type="ECO:0000313" key="6">
    <source>
        <dbReference type="EMBL" id="AKG51556.1"/>
    </source>
</evidence>
<evidence type="ECO:0000256" key="3">
    <source>
        <dbReference type="ARBA" id="ARBA00022989"/>
    </source>
</evidence>
<name>A0A0F7G976_9BETA</name>
<feature type="transmembrane region" description="Helical" evidence="5">
    <location>
        <begin position="172"/>
        <end position="196"/>
    </location>
</feature>
<keyword evidence="2 5" id="KW-0812">Transmembrane</keyword>
<dbReference type="InterPro" id="IPR006214">
    <property type="entry name" value="Bax_inhibitor_1-related"/>
</dbReference>
<dbReference type="EMBL" id="KR351281">
    <property type="protein sequence ID" value="AKG51556.1"/>
    <property type="molecule type" value="Genomic_DNA"/>
</dbReference>
<keyword evidence="3 5" id="KW-1133">Transmembrane helix</keyword>
<dbReference type="GO" id="GO:0016020">
    <property type="term" value="C:membrane"/>
    <property type="evidence" value="ECO:0007669"/>
    <property type="project" value="UniProtKB-SubCell"/>
</dbReference>
<dbReference type="Proteomes" id="UP000171701">
    <property type="component" value="Segment"/>
</dbReference>
<reference evidence="6 7" key="2">
    <citation type="journal article" date="2015" name="Genome Announc.">
        <title>Complete Genome Sequences of Mandrillus leucophaeus and Papio ursinus Cytomegaloviruses.</title>
        <authorList>
            <person name="Blewett E.L."/>
            <person name="Sherrod C.J."/>
            <person name="Texier J.R."/>
            <person name="Conrad T.M."/>
            <person name="Dittmer D.P."/>
        </authorList>
    </citation>
    <scope>NUCLEOTIDE SEQUENCE [LARGE SCALE GENOMIC DNA]</scope>
    <source>
        <strain evidence="6">OCOM4-52</strain>
    </source>
</reference>
<protein>
    <submittedName>
        <fullName evidence="6">US12</fullName>
    </submittedName>
</protein>
<feature type="transmembrane region" description="Helical" evidence="5">
    <location>
        <begin position="91"/>
        <end position="108"/>
    </location>
</feature>
<evidence type="ECO:0000256" key="4">
    <source>
        <dbReference type="ARBA" id="ARBA00023136"/>
    </source>
</evidence>
<keyword evidence="4 5" id="KW-0472">Membrane</keyword>
<dbReference type="KEGG" id="vg:24284809"/>
<dbReference type="OrthoDB" id="13935at10239"/>
<dbReference type="Pfam" id="PF01027">
    <property type="entry name" value="Bax1-I"/>
    <property type="match status" value="1"/>
</dbReference>